<accession>A0ABU1RQA8</accession>
<evidence type="ECO:0000313" key="2">
    <source>
        <dbReference type="Proteomes" id="UP001254759"/>
    </source>
</evidence>
<dbReference type="Pfam" id="PF03692">
    <property type="entry name" value="CxxCxxCC"/>
    <property type="match status" value="1"/>
</dbReference>
<proteinExistence type="predicted"/>
<comment type="caution">
    <text evidence="1">The sequence shown here is derived from an EMBL/GenBank/DDBJ whole genome shotgun (WGS) entry which is preliminary data.</text>
</comment>
<keyword evidence="2" id="KW-1185">Reference proteome</keyword>
<sequence>MSMIPLFLQEGVDPAVSCSACDAVCCRLTVVVMPEDEVPRHLVERNDHGVEVMAHGEDGWCVAIDPLRMCCSIYDQRPGICRKFAMGSEYCRDEREIYRTRYDTPAIP</sequence>
<evidence type="ECO:0000313" key="1">
    <source>
        <dbReference type="EMBL" id="MDR6840959.1"/>
    </source>
</evidence>
<organism evidence="1 2">
    <name type="scientific">Pseudoxanthomonas sacheonensis</name>
    <dbReference type="NCBI Taxonomy" id="443615"/>
    <lineage>
        <taxon>Bacteria</taxon>
        <taxon>Pseudomonadati</taxon>
        <taxon>Pseudomonadota</taxon>
        <taxon>Gammaproteobacteria</taxon>
        <taxon>Lysobacterales</taxon>
        <taxon>Lysobacteraceae</taxon>
        <taxon>Pseudoxanthomonas</taxon>
    </lineage>
</organism>
<protein>
    <submittedName>
        <fullName evidence="1">Fe-S-cluster containining protein</fullName>
    </submittedName>
</protein>
<dbReference type="RefSeq" id="WP_310091150.1">
    <property type="nucleotide sequence ID" value="NZ_JAVDTT010000001.1"/>
</dbReference>
<reference evidence="1 2" key="1">
    <citation type="submission" date="2023-07" db="EMBL/GenBank/DDBJ databases">
        <title>Sorghum-associated microbial communities from plants grown in Nebraska, USA.</title>
        <authorList>
            <person name="Schachtman D."/>
        </authorList>
    </citation>
    <scope>NUCLEOTIDE SEQUENCE [LARGE SCALE GENOMIC DNA]</scope>
    <source>
        <strain evidence="1 2">BE107</strain>
    </source>
</reference>
<dbReference type="EMBL" id="JAVDTT010000001">
    <property type="protein sequence ID" value="MDR6840959.1"/>
    <property type="molecule type" value="Genomic_DNA"/>
</dbReference>
<dbReference type="InterPro" id="IPR005358">
    <property type="entry name" value="Puta_zinc/iron-chelating_dom"/>
</dbReference>
<dbReference type="Proteomes" id="UP001254759">
    <property type="component" value="Unassembled WGS sequence"/>
</dbReference>
<name>A0ABU1RQA8_9GAMM</name>
<gene>
    <name evidence="1" type="ORF">J2W94_001223</name>
</gene>